<dbReference type="AlphaFoldDB" id="A0A8D8FKN3"/>
<evidence type="ECO:0000256" key="2">
    <source>
        <dbReference type="SAM" id="SignalP"/>
    </source>
</evidence>
<protein>
    <submittedName>
        <fullName evidence="3">(northern house mosquito) hypothetical protein</fullName>
    </submittedName>
</protein>
<sequence>MHHFLLYGAHLFFVFQRELGYAGMVATIFQGTSSRILFLGQPEDAPTAHPATRHTDSQILGENDARVHLLCSVLAGEKLRARPGHGRRPGSGAPYHHDKCGRGSATGGELPVVGFAGRCAARVVPLFGKFGSNQRQIRGR</sequence>
<organism evidence="3">
    <name type="scientific">Culex pipiens</name>
    <name type="common">House mosquito</name>
    <dbReference type="NCBI Taxonomy" id="7175"/>
    <lineage>
        <taxon>Eukaryota</taxon>
        <taxon>Metazoa</taxon>
        <taxon>Ecdysozoa</taxon>
        <taxon>Arthropoda</taxon>
        <taxon>Hexapoda</taxon>
        <taxon>Insecta</taxon>
        <taxon>Pterygota</taxon>
        <taxon>Neoptera</taxon>
        <taxon>Endopterygota</taxon>
        <taxon>Diptera</taxon>
        <taxon>Nematocera</taxon>
        <taxon>Culicoidea</taxon>
        <taxon>Culicidae</taxon>
        <taxon>Culicinae</taxon>
        <taxon>Culicini</taxon>
        <taxon>Culex</taxon>
        <taxon>Culex</taxon>
    </lineage>
</organism>
<evidence type="ECO:0000313" key="3">
    <source>
        <dbReference type="EMBL" id="CAG6473893.1"/>
    </source>
</evidence>
<proteinExistence type="predicted"/>
<name>A0A8D8FKN3_CULPI</name>
<reference evidence="3" key="1">
    <citation type="submission" date="2021-05" db="EMBL/GenBank/DDBJ databases">
        <authorList>
            <person name="Alioto T."/>
            <person name="Alioto T."/>
            <person name="Gomez Garrido J."/>
        </authorList>
    </citation>
    <scope>NUCLEOTIDE SEQUENCE</scope>
</reference>
<feature type="chain" id="PRO_5036428053" evidence="2">
    <location>
        <begin position="21"/>
        <end position="140"/>
    </location>
</feature>
<feature type="region of interest" description="Disordered" evidence="1">
    <location>
        <begin position="81"/>
        <end position="100"/>
    </location>
</feature>
<evidence type="ECO:0000256" key="1">
    <source>
        <dbReference type="SAM" id="MobiDB-lite"/>
    </source>
</evidence>
<dbReference type="EMBL" id="HBUE01073762">
    <property type="protein sequence ID" value="CAG6473893.1"/>
    <property type="molecule type" value="Transcribed_RNA"/>
</dbReference>
<keyword evidence="2" id="KW-0732">Signal</keyword>
<accession>A0A8D8FKN3</accession>
<dbReference type="EMBL" id="HBUE01073759">
    <property type="protein sequence ID" value="CAG6473890.1"/>
    <property type="molecule type" value="Transcribed_RNA"/>
</dbReference>
<feature type="signal peptide" evidence="2">
    <location>
        <begin position="1"/>
        <end position="20"/>
    </location>
</feature>